<dbReference type="PANTHER" id="PTHR43080">
    <property type="entry name" value="CBS DOMAIN-CONTAINING PROTEIN CBSX3, MITOCHONDRIAL"/>
    <property type="match status" value="1"/>
</dbReference>
<dbReference type="SMART" id="SM00116">
    <property type="entry name" value="CBS"/>
    <property type="match status" value="2"/>
</dbReference>
<dbReference type="CDD" id="cd04623">
    <property type="entry name" value="CBS_pair_bac_euk"/>
    <property type="match status" value="1"/>
</dbReference>
<sequence length="147" mass="15978">MPKTLIDAIGERPLHSVTPATNVRVIAQVMDDHEIGAVAVLDPAGKLIGIVTERDIIRRAICANASLTETTAEEIMTPDPVTAPPEATLAEALLVMSKGRFRHLPVERDGQVVGMISLRDIPPITQLLAERFEAFRNSAPGMRMYQA</sequence>
<evidence type="ECO:0000256" key="2">
    <source>
        <dbReference type="PROSITE-ProRule" id="PRU00703"/>
    </source>
</evidence>
<reference evidence="4 5" key="1">
    <citation type="submission" date="2019-06" db="EMBL/GenBank/DDBJ databases">
        <title>Genome of new Rhodobacteraceae sp. SM1903.</title>
        <authorList>
            <person name="Ren X."/>
        </authorList>
    </citation>
    <scope>NUCLEOTIDE SEQUENCE [LARGE SCALE GENOMIC DNA]</scope>
    <source>
        <strain evidence="4 5">SM1903</strain>
    </source>
</reference>
<keyword evidence="5" id="KW-1185">Reference proteome</keyword>
<dbReference type="InterPro" id="IPR044725">
    <property type="entry name" value="CBSX3_CBS_dom"/>
</dbReference>
<evidence type="ECO:0000259" key="3">
    <source>
        <dbReference type="PROSITE" id="PS51371"/>
    </source>
</evidence>
<dbReference type="InterPro" id="IPR046342">
    <property type="entry name" value="CBS_dom_sf"/>
</dbReference>
<dbReference type="PROSITE" id="PS51371">
    <property type="entry name" value="CBS"/>
    <property type="match status" value="2"/>
</dbReference>
<keyword evidence="1 2" id="KW-0129">CBS domain</keyword>
<evidence type="ECO:0000313" key="4">
    <source>
        <dbReference type="EMBL" id="TNY31210.1"/>
    </source>
</evidence>
<dbReference type="Proteomes" id="UP000314011">
    <property type="component" value="Unassembled WGS sequence"/>
</dbReference>
<feature type="domain" description="CBS" evidence="3">
    <location>
        <begin position="76"/>
        <end position="133"/>
    </location>
</feature>
<dbReference type="Gene3D" id="3.10.580.10">
    <property type="entry name" value="CBS-domain"/>
    <property type="match status" value="1"/>
</dbReference>
<protein>
    <submittedName>
        <fullName evidence="4">CBS domain-containing protein</fullName>
    </submittedName>
</protein>
<dbReference type="OrthoDB" id="9807125at2"/>
<feature type="domain" description="CBS" evidence="3">
    <location>
        <begin position="10"/>
        <end position="66"/>
    </location>
</feature>
<organism evidence="4 5">
    <name type="scientific">Pelagovum pacificum</name>
    <dbReference type="NCBI Taxonomy" id="2588711"/>
    <lineage>
        <taxon>Bacteria</taxon>
        <taxon>Pseudomonadati</taxon>
        <taxon>Pseudomonadota</taxon>
        <taxon>Alphaproteobacteria</taxon>
        <taxon>Rhodobacterales</taxon>
        <taxon>Paracoccaceae</taxon>
        <taxon>Pelagovum</taxon>
    </lineage>
</organism>
<dbReference type="RefSeq" id="WP_140196001.1">
    <property type="nucleotide sequence ID" value="NZ_CP065915.1"/>
</dbReference>
<gene>
    <name evidence="4" type="ORF">FHY64_14355</name>
</gene>
<dbReference type="Pfam" id="PF00571">
    <property type="entry name" value="CBS"/>
    <property type="match status" value="2"/>
</dbReference>
<accession>A0A5C5GB66</accession>
<dbReference type="SUPFAM" id="SSF54631">
    <property type="entry name" value="CBS-domain pair"/>
    <property type="match status" value="1"/>
</dbReference>
<dbReference type="InterPro" id="IPR051257">
    <property type="entry name" value="Diverse_CBS-Domain"/>
</dbReference>
<evidence type="ECO:0000313" key="5">
    <source>
        <dbReference type="Proteomes" id="UP000314011"/>
    </source>
</evidence>
<dbReference type="PANTHER" id="PTHR43080:SF2">
    <property type="entry name" value="CBS DOMAIN-CONTAINING PROTEIN"/>
    <property type="match status" value="1"/>
</dbReference>
<dbReference type="EMBL" id="VFFF01000002">
    <property type="protein sequence ID" value="TNY31210.1"/>
    <property type="molecule type" value="Genomic_DNA"/>
</dbReference>
<evidence type="ECO:0000256" key="1">
    <source>
        <dbReference type="ARBA" id="ARBA00023122"/>
    </source>
</evidence>
<proteinExistence type="predicted"/>
<name>A0A5C5GB66_9RHOB</name>
<dbReference type="InterPro" id="IPR000644">
    <property type="entry name" value="CBS_dom"/>
</dbReference>
<dbReference type="AlphaFoldDB" id="A0A5C5GB66"/>
<comment type="caution">
    <text evidence="4">The sequence shown here is derived from an EMBL/GenBank/DDBJ whole genome shotgun (WGS) entry which is preliminary data.</text>
</comment>